<dbReference type="Proteomes" id="UP000295124">
    <property type="component" value="Unassembled WGS sequence"/>
</dbReference>
<dbReference type="SUPFAM" id="SSF56349">
    <property type="entry name" value="DNA breaking-rejoining enzymes"/>
    <property type="match status" value="1"/>
</dbReference>
<accession>A0A4R4ZME2</accession>
<comment type="caution">
    <text evidence="3">The sequence shown here is derived from an EMBL/GenBank/DDBJ whole genome shotgun (WGS) entry which is preliminary data.</text>
</comment>
<proteinExistence type="predicted"/>
<dbReference type="Gene3D" id="1.10.443.10">
    <property type="entry name" value="Intergrase catalytic core"/>
    <property type="match status" value="1"/>
</dbReference>
<dbReference type="InterPro" id="IPR002104">
    <property type="entry name" value="Integrase_catalytic"/>
</dbReference>
<evidence type="ECO:0000259" key="2">
    <source>
        <dbReference type="PROSITE" id="PS51898"/>
    </source>
</evidence>
<sequence>MRPHFGLENNAAAWPSERGLRVGAQQLNRRLAAYRDALGMDPALDFHSLRRSYVTHLIEDGWDPRFVQEQVGHNHASTTSIYTCVSSDYRTRTLRRALDSMVTDALTPTTGGKR</sequence>
<dbReference type="AlphaFoldDB" id="A0A4R4ZME2"/>
<keyword evidence="4" id="KW-1185">Reference proteome</keyword>
<dbReference type="InterPro" id="IPR013762">
    <property type="entry name" value="Integrase-like_cat_sf"/>
</dbReference>
<dbReference type="GO" id="GO:0006310">
    <property type="term" value="P:DNA recombination"/>
    <property type="evidence" value="ECO:0007669"/>
    <property type="project" value="UniProtKB-KW"/>
</dbReference>
<evidence type="ECO:0000313" key="3">
    <source>
        <dbReference type="EMBL" id="TDD60011.1"/>
    </source>
</evidence>
<feature type="domain" description="Tyr recombinase" evidence="2">
    <location>
        <begin position="1"/>
        <end position="99"/>
    </location>
</feature>
<dbReference type="GO" id="GO:0003677">
    <property type="term" value="F:DNA binding"/>
    <property type="evidence" value="ECO:0007669"/>
    <property type="project" value="InterPro"/>
</dbReference>
<dbReference type="PROSITE" id="PS51898">
    <property type="entry name" value="TYR_RECOMBINASE"/>
    <property type="match status" value="1"/>
</dbReference>
<keyword evidence="1" id="KW-0233">DNA recombination</keyword>
<dbReference type="InterPro" id="IPR011010">
    <property type="entry name" value="DNA_brk_join_enz"/>
</dbReference>
<dbReference type="EMBL" id="SMKX01000029">
    <property type="protein sequence ID" value="TDD60011.1"/>
    <property type="molecule type" value="Genomic_DNA"/>
</dbReference>
<evidence type="ECO:0000313" key="4">
    <source>
        <dbReference type="Proteomes" id="UP000295124"/>
    </source>
</evidence>
<dbReference type="Pfam" id="PF00589">
    <property type="entry name" value="Phage_integrase"/>
    <property type="match status" value="1"/>
</dbReference>
<gene>
    <name evidence="3" type="ORF">E1263_13015</name>
</gene>
<reference evidence="3 4" key="1">
    <citation type="submission" date="2019-03" db="EMBL/GenBank/DDBJ databases">
        <title>Draft genome sequences of novel Actinobacteria.</title>
        <authorList>
            <person name="Sahin N."/>
            <person name="Ay H."/>
            <person name="Saygin H."/>
        </authorList>
    </citation>
    <scope>NUCLEOTIDE SEQUENCE [LARGE SCALE GENOMIC DNA]</scope>
    <source>
        <strain evidence="3 4">JCM 13523</strain>
    </source>
</reference>
<dbReference type="GO" id="GO:0015074">
    <property type="term" value="P:DNA integration"/>
    <property type="evidence" value="ECO:0007669"/>
    <property type="project" value="InterPro"/>
</dbReference>
<name>A0A4R4ZME2_9ACTN</name>
<evidence type="ECO:0000256" key="1">
    <source>
        <dbReference type="ARBA" id="ARBA00023172"/>
    </source>
</evidence>
<organism evidence="3 4">
    <name type="scientific">Kribbella antibiotica</name>
    <dbReference type="NCBI Taxonomy" id="190195"/>
    <lineage>
        <taxon>Bacteria</taxon>
        <taxon>Bacillati</taxon>
        <taxon>Actinomycetota</taxon>
        <taxon>Actinomycetes</taxon>
        <taxon>Propionibacteriales</taxon>
        <taxon>Kribbellaceae</taxon>
        <taxon>Kribbella</taxon>
    </lineage>
</organism>
<protein>
    <submittedName>
        <fullName evidence="3">Integrase</fullName>
    </submittedName>
</protein>
<dbReference type="OrthoDB" id="3698359at2"/>